<dbReference type="EMBL" id="JAELVF020000004">
    <property type="protein sequence ID" value="MBU7600552.1"/>
    <property type="molecule type" value="Genomic_DNA"/>
</dbReference>
<evidence type="ECO:0000256" key="1">
    <source>
        <dbReference type="SAM" id="MobiDB-lite"/>
    </source>
</evidence>
<proteinExistence type="predicted"/>
<feature type="compositionally biased region" description="Basic and acidic residues" evidence="1">
    <location>
        <begin position="122"/>
        <end position="146"/>
    </location>
</feature>
<evidence type="ECO:0000313" key="3">
    <source>
        <dbReference type="Proteomes" id="UP000694501"/>
    </source>
</evidence>
<dbReference type="AlphaFoldDB" id="A0A949JJE3"/>
<keyword evidence="3" id="KW-1185">Reference proteome</keyword>
<organism evidence="2 3">
    <name type="scientific">Streptomyces tardus</name>
    <dbReference type="NCBI Taxonomy" id="2780544"/>
    <lineage>
        <taxon>Bacteria</taxon>
        <taxon>Bacillati</taxon>
        <taxon>Actinomycetota</taxon>
        <taxon>Actinomycetes</taxon>
        <taxon>Kitasatosporales</taxon>
        <taxon>Streptomycetaceae</taxon>
        <taxon>Streptomyces</taxon>
    </lineage>
</organism>
<feature type="region of interest" description="Disordered" evidence="1">
    <location>
        <begin position="1"/>
        <end position="20"/>
    </location>
</feature>
<evidence type="ECO:0000313" key="2">
    <source>
        <dbReference type="EMBL" id="MBU7600552.1"/>
    </source>
</evidence>
<gene>
    <name evidence="2" type="ORF">JGS22_023705</name>
</gene>
<protein>
    <submittedName>
        <fullName evidence="2">Uncharacterized protein</fullName>
    </submittedName>
</protein>
<sequence>MALDHVGGTNGSGELPQADGGLVLDSETLTRLRKQVDLVASELRDSSASAAKVRQQIVARDAYGSANLAHADDLSKAYDKARVELERYVRIFGEQLESLSLVVEMSKKGFDNAEEEQIARFHKLQENARENYRTPEPRPDTRDERATGTGTEAENY</sequence>
<comment type="caution">
    <text evidence="2">The sequence shown here is derived from an EMBL/GenBank/DDBJ whole genome shotgun (WGS) entry which is preliminary data.</text>
</comment>
<accession>A0A949JJE3</accession>
<reference evidence="2" key="1">
    <citation type="submission" date="2021-06" db="EMBL/GenBank/DDBJ databases">
        <title>Sequencing of actinobacteria type strains.</title>
        <authorList>
            <person name="Nguyen G.-S."/>
            <person name="Wentzel A."/>
        </authorList>
    </citation>
    <scope>NUCLEOTIDE SEQUENCE</scope>
    <source>
        <strain evidence="2">P38-E01</strain>
    </source>
</reference>
<dbReference type="RefSeq" id="WP_211040364.1">
    <property type="nucleotide sequence ID" value="NZ_JAELVF020000004.1"/>
</dbReference>
<dbReference type="Proteomes" id="UP000694501">
    <property type="component" value="Unassembled WGS sequence"/>
</dbReference>
<name>A0A949JJE3_9ACTN</name>
<feature type="region of interest" description="Disordered" evidence="1">
    <location>
        <begin position="122"/>
        <end position="156"/>
    </location>
</feature>